<name>A0AAD3CZT1_9STRA</name>
<feature type="region of interest" description="Disordered" evidence="1">
    <location>
        <begin position="457"/>
        <end position="521"/>
    </location>
</feature>
<evidence type="ECO:0000313" key="3">
    <source>
        <dbReference type="Proteomes" id="UP001054902"/>
    </source>
</evidence>
<dbReference type="Proteomes" id="UP001054902">
    <property type="component" value="Unassembled WGS sequence"/>
</dbReference>
<sequence length="1034" mass="115136">MVSKHGQHDMVTQVNTSQHQVFTKSSSPSRKSYRRDELDNTEKVNPTTITINRTTVEVQEVGVVEPFRTTTSRRGGKGSVCSPSVTHSSRSFVNRHQGKKKASPKREKLAASGSITEVSNSMSTPSTAAAAAAAAAKALCDRPRKGGVEFGAESFRASQNIFRQRSEETHALKIRTKSKIGIQKAKKKSGATIRKVMGSPTPTSLELGSRWSPSYQNIPPTEKNTGKDANDISANCDIMPFEDFENAKMLDSLVFGSPDRHADEVMNKVESTEAPRSPIAPPSINHSFNQAGSNAEFLFDPKTPKTPKTFEADAVKSSDWHSNTPFNLFNQSFDSYGDGACLPSPTGGFNVAFSFDDLASPKKKSLMASPVRGFMPSPVKGPMPSPTRFLMSSPGKSFIGSPSPRLQEFFSPVNTKSASFAAFMASPFPHERNSKYDDEAMNDLNDLNSVPFLPKAAEDKADTGKNTNSLKLDAKMSSVEKPSKTTSKKKETPKRKKKKNLSKSKTVDQSPSPLQRAAPPAIQSVVRRNLASAPDCPISDERPRMHRDNIFRRVPQAHDPDQYVSHVFGRPMQAPHPHIYRSGRQQHNHKLEKKSTSLAGLSVEEFYERLACHREAFERCTFILPGFKDAVFRKSSCTVKSESQTVATVSPDRFDGSISDETNKRVQKGEDSTVIATRRIASAICAFGGQVRRKDPTKKPESHYTAPLLNRFYEHDSRISWDVEEEPPVESPEMREARKRAAENDAGESDGKKIRMSKKGDDDDDEDAIKMKYRCKLCGKPKQNHSCPFQKSLQRSIGITVHSAINAFTAAEPGVLAPALGDMNNFVSNKSDSQTMEMTPSRPSRLDHPSNFHPSFSDTKMTPRPAPYVTPEMMRPSKSPSRYGHFDRYGVPIYSYSMQSPSRNIRRRNIMSPEKSKACFPDKNNSVFVAAVSLSNEQFREVQTSDLSDFEYPHIPLPYTQRRNLSDNLFKLSKELPQIREECATMLKQAREDEKWDIVVAELLTQVIVAIHCPPEDRRLEGLSRYLNLRGFAC</sequence>
<feature type="compositionally biased region" description="Basic and acidic residues" evidence="1">
    <location>
        <begin position="732"/>
        <end position="761"/>
    </location>
</feature>
<feature type="region of interest" description="Disordered" evidence="1">
    <location>
        <begin position="196"/>
        <end position="230"/>
    </location>
</feature>
<dbReference type="AlphaFoldDB" id="A0AAD3CZT1"/>
<accession>A0AAD3CZT1</accession>
<evidence type="ECO:0000256" key="1">
    <source>
        <dbReference type="SAM" id="MobiDB-lite"/>
    </source>
</evidence>
<feature type="region of interest" description="Disordered" evidence="1">
    <location>
        <begin position="68"/>
        <end position="121"/>
    </location>
</feature>
<feature type="region of interest" description="Disordered" evidence="1">
    <location>
        <begin position="831"/>
        <end position="864"/>
    </location>
</feature>
<feature type="compositionally biased region" description="Basic residues" evidence="1">
    <location>
        <begin position="491"/>
        <end position="502"/>
    </location>
</feature>
<feature type="compositionally biased region" description="Polar residues" evidence="1">
    <location>
        <begin position="81"/>
        <end position="94"/>
    </location>
</feature>
<protein>
    <submittedName>
        <fullName evidence="2">Uncharacterized protein</fullName>
    </submittedName>
</protein>
<reference evidence="2 3" key="1">
    <citation type="journal article" date="2021" name="Sci. Rep.">
        <title>The genome of the diatom Chaetoceros tenuissimus carries an ancient integrated fragment of an extant virus.</title>
        <authorList>
            <person name="Hongo Y."/>
            <person name="Kimura K."/>
            <person name="Takaki Y."/>
            <person name="Yoshida Y."/>
            <person name="Baba S."/>
            <person name="Kobayashi G."/>
            <person name="Nagasaki K."/>
            <person name="Hano T."/>
            <person name="Tomaru Y."/>
        </authorList>
    </citation>
    <scope>NUCLEOTIDE SEQUENCE [LARGE SCALE GENOMIC DNA]</scope>
    <source>
        <strain evidence="2 3">NIES-3715</strain>
    </source>
</reference>
<feature type="region of interest" description="Disordered" evidence="1">
    <location>
        <begin position="723"/>
        <end position="765"/>
    </location>
</feature>
<feature type="region of interest" description="Disordered" evidence="1">
    <location>
        <begin position="1"/>
        <end position="47"/>
    </location>
</feature>
<gene>
    <name evidence="2" type="ORF">CTEN210_10396</name>
</gene>
<dbReference type="EMBL" id="BLLK01000047">
    <property type="protein sequence ID" value="GFH53920.1"/>
    <property type="molecule type" value="Genomic_DNA"/>
</dbReference>
<organism evidence="2 3">
    <name type="scientific">Chaetoceros tenuissimus</name>
    <dbReference type="NCBI Taxonomy" id="426638"/>
    <lineage>
        <taxon>Eukaryota</taxon>
        <taxon>Sar</taxon>
        <taxon>Stramenopiles</taxon>
        <taxon>Ochrophyta</taxon>
        <taxon>Bacillariophyta</taxon>
        <taxon>Coscinodiscophyceae</taxon>
        <taxon>Chaetocerotophycidae</taxon>
        <taxon>Chaetocerotales</taxon>
        <taxon>Chaetocerotaceae</taxon>
        <taxon>Chaetoceros</taxon>
    </lineage>
</organism>
<proteinExistence type="predicted"/>
<keyword evidence="3" id="KW-1185">Reference proteome</keyword>
<evidence type="ECO:0000313" key="2">
    <source>
        <dbReference type="EMBL" id="GFH53920.1"/>
    </source>
</evidence>
<feature type="compositionally biased region" description="Polar residues" evidence="1">
    <location>
        <begin position="831"/>
        <end position="842"/>
    </location>
</feature>
<comment type="caution">
    <text evidence="2">The sequence shown here is derived from an EMBL/GenBank/DDBJ whole genome shotgun (WGS) entry which is preliminary data.</text>
</comment>
<feature type="compositionally biased region" description="Polar residues" evidence="1">
    <location>
        <begin position="10"/>
        <end position="23"/>
    </location>
</feature>
<feature type="compositionally biased region" description="Polar residues" evidence="1">
    <location>
        <begin position="200"/>
        <end position="223"/>
    </location>
</feature>